<evidence type="ECO:0000256" key="9">
    <source>
        <dbReference type="PIRNR" id="PIRNR003128"/>
    </source>
</evidence>
<keyword evidence="5 9" id="KW-0227">DNA damage</keyword>
<dbReference type="InterPro" id="IPR027417">
    <property type="entry name" value="P-loop_NTPase"/>
</dbReference>
<dbReference type="GO" id="GO:0005524">
    <property type="term" value="F:ATP binding"/>
    <property type="evidence" value="ECO:0007669"/>
    <property type="project" value="UniProtKB-KW"/>
</dbReference>
<dbReference type="Pfam" id="PF02463">
    <property type="entry name" value="SMC_N"/>
    <property type="match status" value="1"/>
</dbReference>
<reference evidence="11 12" key="1">
    <citation type="submission" date="2019-04" db="EMBL/GenBank/DDBJ databases">
        <title>Azoarcus nasutitermitis sp. nov. isolated from termite nest.</title>
        <authorList>
            <person name="Lin S.-Y."/>
            <person name="Hameed A."/>
            <person name="Hsu Y.-H."/>
            <person name="Young C.-C."/>
        </authorList>
    </citation>
    <scope>NUCLEOTIDE SEQUENCE [LARGE SCALE GENOMIC DNA]</scope>
    <source>
        <strain evidence="11 12">CC-YHH838</strain>
    </source>
</reference>
<accession>A0A4S4B798</accession>
<gene>
    <name evidence="11" type="primary">recN</name>
    <name evidence="11" type="ORF">E6C76_00355</name>
</gene>
<dbReference type="PANTHER" id="PTHR11059">
    <property type="entry name" value="DNA REPAIR PROTEIN RECN"/>
    <property type="match status" value="1"/>
</dbReference>
<sequence length="552" mass="58985">MLRRLTIRDFVIVDHLELDFQAGFGALTGETGAGKSILLDALGLALGDRADAGAVRGGRERAEVCAEFDLPADGALAAWLAEQALDAEEGSVMLRRVVDAGGRSRAWLNGTPVTLAQLREAGEFLCDIHGQHAHHALLRADAQRALLDTHAGAVELAAAVAAAHRAWRQALERRQHAERDSAATERERELLAWQVRELEELAFDPDEWAELNQEHGRLAHAASLMGGADEVLAALGDNDLAVAPLLARLGARVGEMAGIDGSLDETRSLLADAAIQADEALHALRRYRDRLDLDPERLTEIEARIGAVTDLARKHRAAPEELPALLDDCRARLEALSASADPGRLAEQEAQARAAFEDAARRLSAARKPAAEALSAEVTAAIQTLAMAGGRFEIALEPLPEGCAHGLENVEFRVAANASQPPRALARVASGGELSRIGLAIQVTASRDSATPTMIFDEVDVGIGGGVAEIVGQLLHRLGRERQVLCVTHLAQVAARADWQWSIAKAERNGEVLSRVAVLDEGGRVEEIARMLGGVRITDTTRQHAAEMLGQG</sequence>
<dbReference type="GO" id="GO:0009432">
    <property type="term" value="P:SOS response"/>
    <property type="evidence" value="ECO:0007669"/>
    <property type="project" value="UniProtKB-ARBA"/>
</dbReference>
<keyword evidence="12" id="KW-1185">Reference proteome</keyword>
<evidence type="ECO:0000313" key="12">
    <source>
        <dbReference type="Proteomes" id="UP000308430"/>
    </source>
</evidence>
<evidence type="ECO:0000256" key="1">
    <source>
        <dbReference type="ARBA" id="ARBA00003618"/>
    </source>
</evidence>
<dbReference type="Proteomes" id="UP000308430">
    <property type="component" value="Unassembled WGS sequence"/>
</dbReference>
<dbReference type="NCBIfam" id="NF008121">
    <property type="entry name" value="PRK10869.1"/>
    <property type="match status" value="1"/>
</dbReference>
<dbReference type="GO" id="GO:0043590">
    <property type="term" value="C:bacterial nucleoid"/>
    <property type="evidence" value="ECO:0007669"/>
    <property type="project" value="TreeGrafter"/>
</dbReference>
<dbReference type="GO" id="GO:0006281">
    <property type="term" value="P:DNA repair"/>
    <property type="evidence" value="ECO:0007669"/>
    <property type="project" value="UniProtKB-KW"/>
</dbReference>
<evidence type="ECO:0000256" key="8">
    <source>
        <dbReference type="ARBA" id="ARBA00033408"/>
    </source>
</evidence>
<dbReference type="FunFam" id="3.40.50.300:FF:000319">
    <property type="entry name" value="DNA repair protein RecN"/>
    <property type="match status" value="1"/>
</dbReference>
<dbReference type="GO" id="GO:0006310">
    <property type="term" value="P:DNA recombination"/>
    <property type="evidence" value="ECO:0007669"/>
    <property type="project" value="InterPro"/>
</dbReference>
<dbReference type="RefSeq" id="WP_136346292.1">
    <property type="nucleotide sequence ID" value="NZ_SSOC01000001.1"/>
</dbReference>
<evidence type="ECO:0000256" key="3">
    <source>
        <dbReference type="ARBA" id="ARBA00021315"/>
    </source>
</evidence>
<organism evidence="11 12">
    <name type="scientific">Pseudothauera nasutitermitis</name>
    <dbReference type="NCBI Taxonomy" id="2565930"/>
    <lineage>
        <taxon>Bacteria</taxon>
        <taxon>Pseudomonadati</taxon>
        <taxon>Pseudomonadota</taxon>
        <taxon>Betaproteobacteria</taxon>
        <taxon>Rhodocyclales</taxon>
        <taxon>Zoogloeaceae</taxon>
        <taxon>Pseudothauera</taxon>
    </lineage>
</organism>
<evidence type="ECO:0000313" key="11">
    <source>
        <dbReference type="EMBL" id="THF66883.1"/>
    </source>
</evidence>
<evidence type="ECO:0000256" key="4">
    <source>
        <dbReference type="ARBA" id="ARBA00022741"/>
    </source>
</evidence>
<evidence type="ECO:0000259" key="10">
    <source>
        <dbReference type="Pfam" id="PF02463"/>
    </source>
</evidence>
<dbReference type="Gene3D" id="3.40.50.300">
    <property type="entry name" value="P-loop containing nucleotide triphosphate hydrolases"/>
    <property type="match status" value="2"/>
</dbReference>
<dbReference type="PIRSF" id="PIRSF003128">
    <property type="entry name" value="RecN"/>
    <property type="match status" value="1"/>
</dbReference>
<protein>
    <recommendedName>
        <fullName evidence="3 9">DNA repair protein RecN</fullName>
    </recommendedName>
    <alternativeName>
        <fullName evidence="8 9">Recombination protein N</fullName>
    </alternativeName>
</protein>
<dbReference type="OrthoDB" id="9806954at2"/>
<name>A0A4S4B798_9RHOO</name>
<dbReference type="AlphaFoldDB" id="A0A4S4B798"/>
<dbReference type="FunFam" id="3.40.50.300:FF:000356">
    <property type="entry name" value="DNA repair protein RecN"/>
    <property type="match status" value="1"/>
</dbReference>
<dbReference type="EMBL" id="SSOC01000001">
    <property type="protein sequence ID" value="THF66883.1"/>
    <property type="molecule type" value="Genomic_DNA"/>
</dbReference>
<dbReference type="CDD" id="cd03241">
    <property type="entry name" value="ABC_RecN"/>
    <property type="match status" value="2"/>
</dbReference>
<dbReference type="InterPro" id="IPR004604">
    <property type="entry name" value="DNA_recomb/repair_RecN"/>
</dbReference>
<comment type="caution">
    <text evidence="11">The sequence shown here is derived from an EMBL/GenBank/DDBJ whole genome shotgun (WGS) entry which is preliminary data.</text>
</comment>
<keyword evidence="7 9" id="KW-0234">DNA repair</keyword>
<evidence type="ECO:0000256" key="7">
    <source>
        <dbReference type="ARBA" id="ARBA00023204"/>
    </source>
</evidence>
<evidence type="ECO:0000256" key="2">
    <source>
        <dbReference type="ARBA" id="ARBA00009441"/>
    </source>
</evidence>
<comment type="function">
    <text evidence="1 9">May be involved in recombinational repair of damaged DNA.</text>
</comment>
<comment type="similarity">
    <text evidence="2 9">Belongs to the RecN family.</text>
</comment>
<dbReference type="InterPro" id="IPR003395">
    <property type="entry name" value="RecF/RecN/SMC_N"/>
</dbReference>
<keyword evidence="4" id="KW-0547">Nucleotide-binding</keyword>
<feature type="domain" description="RecF/RecN/SMC N-terminal" evidence="10">
    <location>
        <begin position="1"/>
        <end position="507"/>
    </location>
</feature>
<dbReference type="NCBIfam" id="TIGR00634">
    <property type="entry name" value="recN"/>
    <property type="match status" value="1"/>
</dbReference>
<dbReference type="PANTHER" id="PTHR11059:SF0">
    <property type="entry name" value="DNA REPAIR PROTEIN RECN"/>
    <property type="match status" value="1"/>
</dbReference>
<dbReference type="SUPFAM" id="SSF52540">
    <property type="entry name" value="P-loop containing nucleoside triphosphate hydrolases"/>
    <property type="match status" value="2"/>
</dbReference>
<evidence type="ECO:0000256" key="6">
    <source>
        <dbReference type="ARBA" id="ARBA00022840"/>
    </source>
</evidence>
<evidence type="ECO:0000256" key="5">
    <source>
        <dbReference type="ARBA" id="ARBA00022763"/>
    </source>
</evidence>
<proteinExistence type="inferred from homology"/>
<keyword evidence="6" id="KW-0067">ATP-binding</keyword>